<evidence type="ECO:0000313" key="3">
    <source>
        <dbReference type="Proteomes" id="UP001341281"/>
    </source>
</evidence>
<organism evidence="2 3">
    <name type="scientific">Paspalum notatum var. saurae</name>
    <dbReference type="NCBI Taxonomy" id="547442"/>
    <lineage>
        <taxon>Eukaryota</taxon>
        <taxon>Viridiplantae</taxon>
        <taxon>Streptophyta</taxon>
        <taxon>Embryophyta</taxon>
        <taxon>Tracheophyta</taxon>
        <taxon>Spermatophyta</taxon>
        <taxon>Magnoliopsida</taxon>
        <taxon>Liliopsida</taxon>
        <taxon>Poales</taxon>
        <taxon>Poaceae</taxon>
        <taxon>PACMAD clade</taxon>
        <taxon>Panicoideae</taxon>
        <taxon>Andropogonodae</taxon>
        <taxon>Paspaleae</taxon>
        <taxon>Paspalinae</taxon>
        <taxon>Paspalum</taxon>
    </lineage>
</organism>
<dbReference type="Proteomes" id="UP001341281">
    <property type="component" value="Chromosome 08"/>
</dbReference>
<dbReference type="EMBL" id="CP144752">
    <property type="protein sequence ID" value="WVZ88350.1"/>
    <property type="molecule type" value="Genomic_DNA"/>
</dbReference>
<protein>
    <submittedName>
        <fullName evidence="2">Uncharacterized protein</fullName>
    </submittedName>
</protein>
<gene>
    <name evidence="2" type="ORF">U9M48_034881</name>
</gene>
<dbReference type="AlphaFoldDB" id="A0AAQ3UAK4"/>
<evidence type="ECO:0000256" key="1">
    <source>
        <dbReference type="SAM" id="MobiDB-lite"/>
    </source>
</evidence>
<proteinExistence type="predicted"/>
<keyword evidence="3" id="KW-1185">Reference proteome</keyword>
<feature type="region of interest" description="Disordered" evidence="1">
    <location>
        <begin position="13"/>
        <end position="33"/>
    </location>
</feature>
<evidence type="ECO:0000313" key="2">
    <source>
        <dbReference type="EMBL" id="WVZ88350.1"/>
    </source>
</evidence>
<sequence>MAPPARLAVVLRSSVGPPLRPRSPPATASRQGLRRHACVAGQCALEKRPVAQDHRLKFSSEI</sequence>
<reference evidence="2 3" key="1">
    <citation type="submission" date="2024-02" db="EMBL/GenBank/DDBJ databases">
        <title>High-quality chromosome-scale genome assembly of Pensacola bahiagrass (Paspalum notatum Flugge var. saurae).</title>
        <authorList>
            <person name="Vega J.M."/>
            <person name="Podio M."/>
            <person name="Orjuela J."/>
            <person name="Siena L.A."/>
            <person name="Pessino S.C."/>
            <person name="Combes M.C."/>
            <person name="Mariac C."/>
            <person name="Albertini E."/>
            <person name="Pupilli F."/>
            <person name="Ortiz J.P.A."/>
            <person name="Leblanc O."/>
        </authorList>
    </citation>
    <scope>NUCLEOTIDE SEQUENCE [LARGE SCALE GENOMIC DNA]</scope>
    <source>
        <strain evidence="2">R1</strain>
        <tissue evidence="2">Leaf</tissue>
    </source>
</reference>
<name>A0AAQ3UAK4_PASNO</name>
<accession>A0AAQ3UAK4</accession>